<feature type="transmembrane region" description="Helical" evidence="1">
    <location>
        <begin position="12"/>
        <end position="34"/>
    </location>
</feature>
<reference evidence="2" key="1">
    <citation type="submission" date="2018-05" db="EMBL/GenBank/DDBJ databases">
        <authorList>
            <person name="Lanie J.A."/>
            <person name="Ng W.-L."/>
            <person name="Kazmierczak K.M."/>
            <person name="Andrzejewski T.M."/>
            <person name="Davidsen T.M."/>
            <person name="Wayne K.J."/>
            <person name="Tettelin H."/>
            <person name="Glass J.I."/>
            <person name="Rusch D."/>
            <person name="Podicherti R."/>
            <person name="Tsui H.-C.T."/>
            <person name="Winkler M.E."/>
        </authorList>
    </citation>
    <scope>NUCLEOTIDE SEQUENCE</scope>
</reference>
<keyword evidence="1" id="KW-0812">Transmembrane</keyword>
<keyword evidence="1" id="KW-0472">Membrane</keyword>
<evidence type="ECO:0000313" key="2">
    <source>
        <dbReference type="EMBL" id="SVD62684.1"/>
    </source>
</evidence>
<sequence>MQGLLRLENSNLVRWVTLNVHKIFWACLILSLLLNNFNVIDQLKANGKHSNLKVASGEGL</sequence>
<name>A0A382WVM0_9ZZZZ</name>
<organism evidence="2">
    <name type="scientific">marine metagenome</name>
    <dbReference type="NCBI Taxonomy" id="408172"/>
    <lineage>
        <taxon>unclassified sequences</taxon>
        <taxon>metagenomes</taxon>
        <taxon>ecological metagenomes</taxon>
    </lineage>
</organism>
<protein>
    <submittedName>
        <fullName evidence="2">Uncharacterized protein</fullName>
    </submittedName>
</protein>
<dbReference type="AlphaFoldDB" id="A0A382WVM0"/>
<proteinExistence type="predicted"/>
<gene>
    <name evidence="2" type="ORF">METZ01_LOCUS415538</name>
</gene>
<evidence type="ECO:0000256" key="1">
    <source>
        <dbReference type="SAM" id="Phobius"/>
    </source>
</evidence>
<dbReference type="EMBL" id="UINC01162757">
    <property type="protein sequence ID" value="SVD62684.1"/>
    <property type="molecule type" value="Genomic_DNA"/>
</dbReference>
<accession>A0A382WVM0</accession>
<keyword evidence="1" id="KW-1133">Transmembrane helix</keyword>